<dbReference type="OrthoDB" id="5238185at2759"/>
<dbReference type="Pfam" id="PF04444">
    <property type="entry name" value="Dioxygenase_N"/>
    <property type="match status" value="1"/>
</dbReference>
<dbReference type="InterPro" id="IPR050770">
    <property type="entry name" value="Intradiol_RC_Dioxygenase"/>
</dbReference>
<dbReference type="GO" id="GO:0008199">
    <property type="term" value="F:ferric iron binding"/>
    <property type="evidence" value="ECO:0007669"/>
    <property type="project" value="InterPro"/>
</dbReference>
<dbReference type="Pfam" id="PF00775">
    <property type="entry name" value="Dioxygenase_C"/>
    <property type="match status" value="1"/>
</dbReference>
<organism evidence="9 10">
    <name type="scientific">Phaeomoniella chlamydospora</name>
    <name type="common">Phaeoacremonium chlamydosporum</name>
    <dbReference type="NCBI Taxonomy" id="158046"/>
    <lineage>
        <taxon>Eukaryota</taxon>
        <taxon>Fungi</taxon>
        <taxon>Dikarya</taxon>
        <taxon>Ascomycota</taxon>
        <taxon>Pezizomycotina</taxon>
        <taxon>Eurotiomycetes</taxon>
        <taxon>Chaetothyriomycetidae</taxon>
        <taxon>Phaeomoniellales</taxon>
        <taxon>Phaeomoniellaceae</taxon>
        <taxon>Phaeomoniella</taxon>
    </lineage>
</organism>
<keyword evidence="3" id="KW-0479">Metal-binding</keyword>
<evidence type="ECO:0000256" key="3">
    <source>
        <dbReference type="ARBA" id="ARBA00022723"/>
    </source>
</evidence>
<keyword evidence="5" id="KW-0560">Oxidoreductase</keyword>
<dbReference type="PANTHER" id="PTHR33711">
    <property type="entry name" value="DIOXYGENASE, PUTATIVE (AFU_ORTHOLOGUE AFUA_2G02910)-RELATED"/>
    <property type="match status" value="1"/>
</dbReference>
<sequence length="333" mass="37284">MDRCAPIQKPIPPMKDLTTDNITDNVNILNSQCENPRVRYVMERLITHLHDFAREVRLSTDEWRIGLDFLKRTGQISDDLRHEFILLSDTLGLSMLVDSIDHPKSGKSTEGTVLGPFHTHDAPDASLGYTLHDDPDATRLFVLCNIKDTNGNPVSNVTCDVWEGDSHGFYDVQDPNRSKPDGRAVLHSAEDGTFFFNAIVPVPYPIPMDGPVGQMLQILNRNPNRPGHVHFMLRKPGYDDLITALYPRGDPYETSDPVFGVKESLIVDLSTVTDEGIARKYNVALGSKLLTYDFVLVPEVEARALREEKFIEAMNKLGLKVTLLHGLLVPDVD</sequence>
<dbReference type="PANTHER" id="PTHR33711:SF7">
    <property type="entry name" value="INTRADIOL RING-CLEAVAGE DIOXYGENASES DOMAIN-CONTAINING PROTEIN-RELATED"/>
    <property type="match status" value="1"/>
</dbReference>
<evidence type="ECO:0000256" key="5">
    <source>
        <dbReference type="ARBA" id="ARBA00023002"/>
    </source>
</evidence>
<comment type="cofactor">
    <cofactor evidence="1">
        <name>Fe(3+)</name>
        <dbReference type="ChEBI" id="CHEBI:29034"/>
    </cofactor>
</comment>
<evidence type="ECO:0000256" key="6">
    <source>
        <dbReference type="ARBA" id="ARBA00023004"/>
    </source>
</evidence>
<name>A0A0G2GCG1_PHACM</name>
<evidence type="ECO:0000313" key="9">
    <source>
        <dbReference type="EMBL" id="KKY21323.1"/>
    </source>
</evidence>
<protein>
    <submittedName>
        <fullName evidence="9">Putative hydroxyquinol</fullName>
    </submittedName>
</protein>
<keyword evidence="4" id="KW-0223">Dioxygenase</keyword>
<dbReference type="GO" id="GO:0009712">
    <property type="term" value="P:catechol-containing compound metabolic process"/>
    <property type="evidence" value="ECO:0007669"/>
    <property type="project" value="InterPro"/>
</dbReference>
<proteinExistence type="inferred from homology"/>
<evidence type="ECO:0000259" key="7">
    <source>
        <dbReference type="Pfam" id="PF00775"/>
    </source>
</evidence>
<reference evidence="9 10" key="1">
    <citation type="submission" date="2015-05" db="EMBL/GenBank/DDBJ databases">
        <title>Distinctive expansion of gene families associated with plant cell wall degradation and secondary metabolism in the genomes of grapevine trunk pathogens.</title>
        <authorList>
            <person name="Lawrence D.P."/>
            <person name="Travadon R."/>
            <person name="Rolshausen P.E."/>
            <person name="Baumgartner K."/>
        </authorList>
    </citation>
    <scope>NUCLEOTIDE SEQUENCE [LARGE SCALE GENOMIC DNA]</scope>
    <source>
        <strain evidence="9">UCRPC4</strain>
    </source>
</reference>
<gene>
    <name evidence="9" type="ORF">UCRPC4_g03759</name>
</gene>
<reference evidence="9 10" key="2">
    <citation type="submission" date="2015-05" db="EMBL/GenBank/DDBJ databases">
        <authorList>
            <person name="Morales-Cruz A."/>
            <person name="Amrine K.C."/>
            <person name="Cantu D."/>
        </authorList>
    </citation>
    <scope>NUCLEOTIDE SEQUENCE [LARGE SCALE GENOMIC DNA]</scope>
    <source>
        <strain evidence="9">UCRPC4</strain>
    </source>
</reference>
<feature type="domain" description="Intradiol ring-cleavage dioxygenases" evidence="7">
    <location>
        <begin position="115"/>
        <end position="296"/>
    </location>
</feature>
<dbReference type="GO" id="GO:0018576">
    <property type="term" value="F:catechol 1,2-dioxygenase activity"/>
    <property type="evidence" value="ECO:0007669"/>
    <property type="project" value="InterPro"/>
</dbReference>
<dbReference type="InterPro" id="IPR007535">
    <property type="entry name" value="Catechol_dOase_N"/>
</dbReference>
<evidence type="ECO:0000256" key="4">
    <source>
        <dbReference type="ARBA" id="ARBA00022964"/>
    </source>
</evidence>
<dbReference type="Proteomes" id="UP000053317">
    <property type="component" value="Unassembled WGS sequence"/>
</dbReference>
<evidence type="ECO:0000313" key="10">
    <source>
        <dbReference type="Proteomes" id="UP000053317"/>
    </source>
</evidence>
<dbReference type="SUPFAM" id="SSF49482">
    <property type="entry name" value="Aromatic compound dioxygenase"/>
    <property type="match status" value="1"/>
</dbReference>
<dbReference type="Gene3D" id="2.60.130.10">
    <property type="entry name" value="Aromatic compound dioxygenase"/>
    <property type="match status" value="1"/>
</dbReference>
<comment type="caution">
    <text evidence="9">The sequence shown here is derived from an EMBL/GenBank/DDBJ whole genome shotgun (WGS) entry which is preliminary data.</text>
</comment>
<dbReference type="InterPro" id="IPR000627">
    <property type="entry name" value="Intradiol_dOase_C"/>
</dbReference>
<comment type="similarity">
    <text evidence="2">Belongs to the intradiol ring-cleavage dioxygenase family.</text>
</comment>
<feature type="domain" description="Catechol dioxygenase N-terminal" evidence="8">
    <location>
        <begin position="35"/>
        <end position="107"/>
    </location>
</feature>
<evidence type="ECO:0000259" key="8">
    <source>
        <dbReference type="Pfam" id="PF04444"/>
    </source>
</evidence>
<keyword evidence="10" id="KW-1185">Reference proteome</keyword>
<dbReference type="EMBL" id="LCWF01000086">
    <property type="protein sequence ID" value="KKY21323.1"/>
    <property type="molecule type" value="Genomic_DNA"/>
</dbReference>
<dbReference type="AlphaFoldDB" id="A0A0G2GCG1"/>
<dbReference type="InterPro" id="IPR015889">
    <property type="entry name" value="Intradiol_dOase_core"/>
</dbReference>
<evidence type="ECO:0000256" key="1">
    <source>
        <dbReference type="ARBA" id="ARBA00001965"/>
    </source>
</evidence>
<keyword evidence="6" id="KW-0408">Iron</keyword>
<accession>A0A0G2GCG1</accession>
<evidence type="ECO:0000256" key="2">
    <source>
        <dbReference type="ARBA" id="ARBA00007825"/>
    </source>
</evidence>